<organism evidence="1 2">
    <name type="scientific">Lacticaseibacillus paracasei subsp. paracasei Lpp123</name>
    <dbReference type="NCBI Taxonomy" id="1256201"/>
    <lineage>
        <taxon>Bacteria</taxon>
        <taxon>Bacillati</taxon>
        <taxon>Bacillota</taxon>
        <taxon>Bacilli</taxon>
        <taxon>Lactobacillales</taxon>
        <taxon>Lactobacillaceae</taxon>
        <taxon>Lacticaseibacillus</taxon>
    </lineage>
</organism>
<dbReference type="Proteomes" id="UP000014316">
    <property type="component" value="Unassembled WGS sequence"/>
</dbReference>
<proteinExistence type="predicted"/>
<dbReference type="AlphaFoldDB" id="A0A829GHQ9"/>
<reference evidence="1 2" key="1">
    <citation type="journal article" date="2013" name="PLoS ONE">
        <title>Lactobacillus paracasei comparative genomics: towards species pan-genome definition and exploitation of diversity.</title>
        <authorList>
            <person name="Smokvina T."/>
            <person name="Wels M."/>
            <person name="Polka J."/>
            <person name="Chervaux C."/>
            <person name="Brisse S."/>
            <person name="Boekhorst J."/>
            <person name="van Hylckama Vlieg J.E."/>
            <person name="Siezen R.J."/>
        </authorList>
    </citation>
    <scope>NUCLEOTIDE SEQUENCE [LARGE SCALE GENOMIC DNA]</scope>
    <source>
        <strain evidence="1 2">Lpp123</strain>
    </source>
</reference>
<evidence type="ECO:0000313" key="1">
    <source>
        <dbReference type="EMBL" id="EPC55701.1"/>
    </source>
</evidence>
<name>A0A829GHQ9_LACPA</name>
<protein>
    <submittedName>
        <fullName evidence="1">Uncharacterized protein</fullName>
    </submittedName>
</protein>
<sequence>MSEQQELQAKTAIVHAMRPQERLASFYRSRKSKSMYLILANDAGDYLPIRISNHRAFSGFLSVPTFELFPATRLETDIRAYLATADWIPFTYQDFFVLSLVKYGHHRGSMIQIDDSYLTFSEETQAIAFYQVVRSHKQIVMNGLSVKMNQVLGKLYATDLIGSFTKDGLLLVYLTEGGRRLLDLSANKYMDQFIQDYATLNWRVLDVPSNTSED</sequence>
<accession>A0A829GHQ9</accession>
<dbReference type="EMBL" id="ANJW01000346">
    <property type="protein sequence ID" value="EPC55701.1"/>
    <property type="molecule type" value="Genomic_DNA"/>
</dbReference>
<gene>
    <name evidence="1" type="ORF">Lpp123_05993</name>
</gene>
<evidence type="ECO:0000313" key="2">
    <source>
        <dbReference type="Proteomes" id="UP000014316"/>
    </source>
</evidence>
<comment type="caution">
    <text evidence="1">The sequence shown here is derived from an EMBL/GenBank/DDBJ whole genome shotgun (WGS) entry which is preliminary data.</text>
</comment>